<sequence length="142" mass="14983">MGRKYYGILALLAMIGLIVAVSGCTSNNSTDVPTAADQTSDQIKANATTVAGEALQRNADTYKNQNIKITGTVQAKDVTNMVITMANPNYIVKIEMVGTVPNNVLVGDTVTVYGVCEGYGISAEDKNPIPIVSAWQEGVIVT</sequence>
<name>A0A843AHA1_METFO</name>
<dbReference type="RefSeq" id="WP_276698528.1">
    <property type="nucleotide sequence ID" value="NZ_JADIIL010000014.1"/>
</dbReference>
<proteinExistence type="predicted"/>
<evidence type="ECO:0000313" key="2">
    <source>
        <dbReference type="Proteomes" id="UP000606900"/>
    </source>
</evidence>
<organism evidence="1 2">
    <name type="scientific">Methanobacterium formicicum</name>
    <dbReference type="NCBI Taxonomy" id="2162"/>
    <lineage>
        <taxon>Archaea</taxon>
        <taxon>Methanobacteriati</taxon>
        <taxon>Methanobacteriota</taxon>
        <taxon>Methanomada group</taxon>
        <taxon>Methanobacteria</taxon>
        <taxon>Methanobacteriales</taxon>
        <taxon>Methanobacteriaceae</taxon>
        <taxon>Methanobacterium</taxon>
    </lineage>
</organism>
<evidence type="ECO:0000313" key="1">
    <source>
        <dbReference type="EMBL" id="MBF4474527.1"/>
    </source>
</evidence>
<dbReference type="AlphaFoldDB" id="A0A843AHA1"/>
<reference evidence="1" key="1">
    <citation type="submission" date="2020-10" db="EMBL/GenBank/DDBJ databases">
        <title>Dehalococcoides mccartyi of a TCE/Cr reducing biochatode.</title>
        <authorList>
            <person name="Matturro B."/>
        </authorList>
    </citation>
    <scope>NUCLEOTIDE SEQUENCE</scope>
    <source>
        <strain evidence="1">Bin2</strain>
    </source>
</reference>
<dbReference type="EMBL" id="JADIIL010000014">
    <property type="protein sequence ID" value="MBF4474527.1"/>
    <property type="molecule type" value="Genomic_DNA"/>
</dbReference>
<comment type="caution">
    <text evidence="1">The sequence shown here is derived from an EMBL/GenBank/DDBJ whole genome shotgun (WGS) entry which is preliminary data.</text>
</comment>
<accession>A0A843AHA1</accession>
<gene>
    <name evidence="1" type="ORF">ISP06_03520</name>
</gene>
<protein>
    <submittedName>
        <fullName evidence="1">Uncharacterized protein</fullName>
    </submittedName>
</protein>
<dbReference type="PROSITE" id="PS51257">
    <property type="entry name" value="PROKAR_LIPOPROTEIN"/>
    <property type="match status" value="1"/>
</dbReference>
<dbReference type="Proteomes" id="UP000606900">
    <property type="component" value="Unassembled WGS sequence"/>
</dbReference>